<protein>
    <recommendedName>
        <fullName evidence="4">Exo-alpha-sialidase</fullName>
    </recommendedName>
</protein>
<gene>
    <name evidence="2" type="ORF">NFRAN_1257</name>
</gene>
<dbReference type="AlphaFoldDB" id="A0A484I766"/>
<feature type="transmembrane region" description="Helical" evidence="1">
    <location>
        <begin position="12"/>
        <end position="31"/>
    </location>
</feature>
<dbReference type="Proteomes" id="UP000294299">
    <property type="component" value="Chromosome NFRAN"/>
</dbReference>
<keyword evidence="1" id="KW-0472">Membrane</keyword>
<dbReference type="KEGG" id="nfn:NFRAN_1257"/>
<proteinExistence type="predicted"/>
<evidence type="ECO:0000313" key="2">
    <source>
        <dbReference type="EMBL" id="VFJ13579.1"/>
    </source>
</evidence>
<accession>A0A484I766</accession>
<dbReference type="EMBL" id="LR216287">
    <property type="protein sequence ID" value="VFJ13579.1"/>
    <property type="molecule type" value="Genomic_DNA"/>
</dbReference>
<evidence type="ECO:0000313" key="3">
    <source>
        <dbReference type="Proteomes" id="UP000294299"/>
    </source>
</evidence>
<evidence type="ECO:0000256" key="1">
    <source>
        <dbReference type="SAM" id="Phobius"/>
    </source>
</evidence>
<name>A0A484I766_9ARCH</name>
<reference evidence="2 3" key="1">
    <citation type="submission" date="2019-02" db="EMBL/GenBank/DDBJ databases">
        <authorList>
            <person name="Lehtovirta-Morley E L."/>
        </authorList>
    </citation>
    <scope>NUCLEOTIDE SEQUENCE [LARGE SCALE GENOMIC DNA]</scope>
    <source>
        <strain evidence="2">NFRAN1</strain>
    </source>
</reference>
<evidence type="ECO:0008006" key="4">
    <source>
        <dbReference type="Google" id="ProtNLM"/>
    </source>
</evidence>
<keyword evidence="3" id="KW-1185">Reference proteome</keyword>
<keyword evidence="1" id="KW-1133">Transmembrane helix</keyword>
<dbReference type="SUPFAM" id="SSF50939">
    <property type="entry name" value="Sialidases"/>
    <property type="match status" value="1"/>
</dbReference>
<sequence>MTPIIENMLFRDIVMLVIVSTSLIIGSSFFVRDSVYGLSLQDNCCRPLLLSPMASSGDNLYIVWPDNKTGNWEIFFTKSENGGDTFKTPINISNNPSFSANVSILAHENHVSITWWDNQTGTIEPFVRSSHDFGDTFNEPLMLNISSIG</sequence>
<dbReference type="InterPro" id="IPR036278">
    <property type="entry name" value="Sialidase_sf"/>
</dbReference>
<keyword evidence="1" id="KW-0812">Transmembrane</keyword>
<organism evidence="2 3">
    <name type="scientific">Candidatus Nitrosocosmicus franklandianus</name>
    <dbReference type="NCBI Taxonomy" id="1798806"/>
    <lineage>
        <taxon>Archaea</taxon>
        <taxon>Nitrososphaerota</taxon>
        <taxon>Nitrososphaeria</taxon>
        <taxon>Nitrososphaerales</taxon>
        <taxon>Nitrososphaeraceae</taxon>
        <taxon>Candidatus Nitrosocosmicus</taxon>
    </lineage>
</organism>